<feature type="region of interest" description="Disordered" evidence="1">
    <location>
        <begin position="196"/>
        <end position="215"/>
    </location>
</feature>
<evidence type="ECO:0000313" key="2">
    <source>
        <dbReference type="EMBL" id="GAA4668166.1"/>
    </source>
</evidence>
<evidence type="ECO:0008006" key="4">
    <source>
        <dbReference type="Google" id="ProtNLM"/>
    </source>
</evidence>
<dbReference type="Proteomes" id="UP001501295">
    <property type="component" value="Unassembled WGS sequence"/>
</dbReference>
<reference evidence="3" key="1">
    <citation type="journal article" date="2019" name="Int. J. Syst. Evol. Microbiol.">
        <title>The Global Catalogue of Microorganisms (GCM) 10K type strain sequencing project: providing services to taxonomists for standard genome sequencing and annotation.</title>
        <authorList>
            <consortium name="The Broad Institute Genomics Platform"/>
            <consortium name="The Broad Institute Genome Sequencing Center for Infectious Disease"/>
            <person name="Wu L."/>
            <person name="Ma J."/>
        </authorList>
    </citation>
    <scope>NUCLEOTIDE SEQUENCE [LARGE SCALE GENOMIC DNA]</scope>
    <source>
        <strain evidence="3">JCM 18956</strain>
    </source>
</reference>
<proteinExistence type="predicted"/>
<name>A0ABP8VQN7_9MICO</name>
<accession>A0ABP8VQN7</accession>
<keyword evidence="3" id="KW-1185">Reference proteome</keyword>
<protein>
    <recommendedName>
        <fullName evidence="4">N-acetyltransferase domain-containing protein</fullName>
    </recommendedName>
</protein>
<dbReference type="RefSeq" id="WP_345373529.1">
    <property type="nucleotide sequence ID" value="NZ_BAABLM010000001.1"/>
</dbReference>
<organism evidence="2 3">
    <name type="scientific">Frondihabitans cladoniiphilus</name>
    <dbReference type="NCBI Taxonomy" id="715785"/>
    <lineage>
        <taxon>Bacteria</taxon>
        <taxon>Bacillati</taxon>
        <taxon>Actinomycetota</taxon>
        <taxon>Actinomycetes</taxon>
        <taxon>Micrococcales</taxon>
        <taxon>Microbacteriaceae</taxon>
        <taxon>Frondihabitans</taxon>
    </lineage>
</organism>
<sequence>MEYCFQPHSKAVEIRAYVRGVHPYAVRDLARWIHASGGPIDRMDASIGSLDVLKEWVAGFVTAGMPGLPEDPDIVRFSRFEHFDWIDADVMDPGFDLNGYEAAVRDARRLIHLDETLEHYFFEVAKRIDSDVIWDFDDEHGRIPDHNLHRPSITFESHKGPFFLHSVPRLLPARAAARRPVKAPSEAFRDQLADLGPIETQPEGPSVLAPLVDPGRKPMVERPALPLIREPEPAPPVRNWPQDTKVLVARGAHALDPATLTPLDADAFARGLRHAGFDIPSQADKSASGLASGVRVSHAFGYVYVTPRWHEGRLRGFLVESSRGRGCGWSHALALLFQEVGRDGFDLTTPTDLWLDRPEMERDLAFSPSLPSTRFPDVTSITVADRWPKLGLRWATGRPLPRERVATALFNAGLVAQEPRLVDEDGVRHYTSRVGSTTATVRVRDGFPIVVRVRRGDEGGSFWNDALAEMILLADDTDVLSFPPIVPARSRPEMHHLRLLLPTLQKRDAWRGPGDVLVLIDGSAMTLRPEELPRMSAEAIVSTLSSWHLSRAGRPLIAADLVDGARFTTLDSYRSWTVTVGARAGRVRAVTMELDSGNLEIWRETAPWVGQAARDNGLRFVLLQSAPFGREWKQAFEGHIEVVGASDAPAPRPMTLAMPAPLAGQWRPMPTGKVAAALRRAGFRANDGSQLRVADLVHDVVLTTNELDAEALVVAIGGKIRCVRIRTAGQTLGQWVQFYQELHAAAEGMGAHFVASDQSPGATPI</sequence>
<evidence type="ECO:0000313" key="3">
    <source>
        <dbReference type="Proteomes" id="UP001501295"/>
    </source>
</evidence>
<dbReference type="EMBL" id="BAABLM010000001">
    <property type="protein sequence ID" value="GAA4668166.1"/>
    <property type="molecule type" value="Genomic_DNA"/>
</dbReference>
<evidence type="ECO:0000256" key="1">
    <source>
        <dbReference type="SAM" id="MobiDB-lite"/>
    </source>
</evidence>
<gene>
    <name evidence="2" type="ORF">GCM10025780_08420</name>
</gene>
<comment type="caution">
    <text evidence="2">The sequence shown here is derived from an EMBL/GenBank/DDBJ whole genome shotgun (WGS) entry which is preliminary data.</text>
</comment>